<dbReference type="Pfam" id="PF00520">
    <property type="entry name" value="Ion_trans"/>
    <property type="match status" value="1"/>
</dbReference>
<dbReference type="Proteomes" id="UP000815325">
    <property type="component" value="Unassembled WGS sequence"/>
</dbReference>
<evidence type="ECO:0000256" key="13">
    <source>
        <dbReference type="SAM" id="Phobius"/>
    </source>
</evidence>
<dbReference type="InterPro" id="IPR050599">
    <property type="entry name" value="VDCC_alpha-1_subunit"/>
</dbReference>
<evidence type="ECO:0000256" key="2">
    <source>
        <dbReference type="ARBA" id="ARBA00022448"/>
    </source>
</evidence>
<keyword evidence="11" id="KW-0325">Glycoprotein</keyword>
<keyword evidence="7" id="KW-0851">Voltage-gated channel</keyword>
<evidence type="ECO:0000256" key="6">
    <source>
        <dbReference type="ARBA" id="ARBA00022837"/>
    </source>
</evidence>
<comment type="subcellular location">
    <subcellularLocation>
        <location evidence="1">Membrane</location>
        <topology evidence="1">Multi-pass membrane protein</topology>
    </subcellularLocation>
</comment>
<dbReference type="InterPro" id="IPR005821">
    <property type="entry name" value="Ion_trans_dom"/>
</dbReference>
<evidence type="ECO:0000313" key="15">
    <source>
        <dbReference type="EMBL" id="KAF5831562.1"/>
    </source>
</evidence>
<evidence type="ECO:0000256" key="9">
    <source>
        <dbReference type="ARBA" id="ARBA00023065"/>
    </source>
</evidence>
<evidence type="ECO:0000256" key="5">
    <source>
        <dbReference type="ARBA" id="ARBA00022692"/>
    </source>
</evidence>
<evidence type="ECO:0000259" key="14">
    <source>
        <dbReference type="Pfam" id="PF00520"/>
    </source>
</evidence>
<evidence type="ECO:0000256" key="11">
    <source>
        <dbReference type="ARBA" id="ARBA00023180"/>
    </source>
</evidence>
<keyword evidence="8 13" id="KW-1133">Transmembrane helix</keyword>
<protein>
    <recommendedName>
        <fullName evidence="14">Ion transport domain-containing protein</fullName>
    </recommendedName>
</protein>
<keyword evidence="6" id="KW-0106">Calcium</keyword>
<keyword evidence="12" id="KW-0407">Ion channel</keyword>
<dbReference type="Gene3D" id="1.10.238.10">
    <property type="entry name" value="EF-hand"/>
    <property type="match status" value="1"/>
</dbReference>
<feature type="non-terminal residue" evidence="15">
    <location>
        <position position="144"/>
    </location>
</feature>
<dbReference type="PANTHER" id="PTHR45628">
    <property type="entry name" value="VOLTAGE-DEPENDENT CALCIUM CHANNEL TYPE A SUBUNIT ALPHA-1"/>
    <property type="match status" value="1"/>
</dbReference>
<keyword evidence="9" id="KW-0406">Ion transport</keyword>
<dbReference type="PANTHER" id="PTHR45628:SF7">
    <property type="entry name" value="VOLTAGE-DEPENDENT CALCIUM CHANNEL TYPE A SUBUNIT ALPHA-1"/>
    <property type="match status" value="1"/>
</dbReference>
<evidence type="ECO:0000256" key="4">
    <source>
        <dbReference type="ARBA" id="ARBA00022673"/>
    </source>
</evidence>
<evidence type="ECO:0000256" key="1">
    <source>
        <dbReference type="ARBA" id="ARBA00004141"/>
    </source>
</evidence>
<comment type="caution">
    <text evidence="15">The sequence shown here is derived from an EMBL/GenBank/DDBJ whole genome shotgun (WGS) entry which is preliminary data.</text>
</comment>
<keyword evidence="4" id="KW-0107">Calcium channel</keyword>
<dbReference type="EMBL" id="MU069939">
    <property type="protein sequence ID" value="KAF5831562.1"/>
    <property type="molecule type" value="Genomic_DNA"/>
</dbReference>
<keyword evidence="10 13" id="KW-0472">Membrane</keyword>
<dbReference type="Gene3D" id="1.10.287.70">
    <property type="match status" value="1"/>
</dbReference>
<feature type="domain" description="Ion transport" evidence="14">
    <location>
        <begin position="1"/>
        <end position="108"/>
    </location>
</feature>
<name>A0ABQ7GAC7_DUNSA</name>
<keyword evidence="2" id="KW-0813">Transport</keyword>
<keyword evidence="16" id="KW-1185">Reference proteome</keyword>
<reference evidence="15" key="1">
    <citation type="submission" date="2017-08" db="EMBL/GenBank/DDBJ databases">
        <authorList>
            <person name="Polle J.E."/>
            <person name="Barry K."/>
            <person name="Cushman J."/>
            <person name="Schmutz J."/>
            <person name="Tran D."/>
            <person name="Hathwaick L.T."/>
            <person name="Yim W.C."/>
            <person name="Jenkins J."/>
            <person name="Mckie-Krisberg Z.M."/>
            <person name="Prochnik S."/>
            <person name="Lindquist E."/>
            <person name="Dockter R.B."/>
            <person name="Adam C."/>
            <person name="Molina H."/>
            <person name="Bunkerborg J."/>
            <person name="Jin E."/>
            <person name="Buchheim M."/>
            <person name="Magnuson J."/>
        </authorList>
    </citation>
    <scope>NUCLEOTIDE SEQUENCE</scope>
    <source>
        <strain evidence="15">CCAP 19/18</strain>
    </source>
</reference>
<keyword evidence="5 13" id="KW-0812">Transmembrane</keyword>
<organism evidence="15 16">
    <name type="scientific">Dunaliella salina</name>
    <name type="common">Green alga</name>
    <name type="synonym">Protococcus salinus</name>
    <dbReference type="NCBI Taxonomy" id="3046"/>
    <lineage>
        <taxon>Eukaryota</taxon>
        <taxon>Viridiplantae</taxon>
        <taxon>Chlorophyta</taxon>
        <taxon>core chlorophytes</taxon>
        <taxon>Chlorophyceae</taxon>
        <taxon>CS clade</taxon>
        <taxon>Chlamydomonadales</taxon>
        <taxon>Dunaliellaceae</taxon>
        <taxon>Dunaliella</taxon>
    </lineage>
</organism>
<evidence type="ECO:0000256" key="10">
    <source>
        <dbReference type="ARBA" id="ARBA00023136"/>
    </source>
</evidence>
<feature type="transmembrane region" description="Helical" evidence="13">
    <location>
        <begin position="77"/>
        <end position="101"/>
    </location>
</feature>
<evidence type="ECO:0000313" key="16">
    <source>
        <dbReference type="Proteomes" id="UP000815325"/>
    </source>
</evidence>
<sequence>MLTGEDWNDAMHGAMVKEDCYLVQADISVTLPGSNGTLQQVDLKRGQYLDPVDDHALIDELPQGALKDECTINSMLAVLYFCIYMLVCTYIMIQLVIGIVLENVQTATFMEGISVGQDQILDFVSAWKEFDPFGTSYISVKQLT</sequence>
<evidence type="ECO:0000256" key="8">
    <source>
        <dbReference type="ARBA" id="ARBA00022989"/>
    </source>
</evidence>
<evidence type="ECO:0000256" key="7">
    <source>
        <dbReference type="ARBA" id="ARBA00022882"/>
    </source>
</evidence>
<evidence type="ECO:0000256" key="12">
    <source>
        <dbReference type="ARBA" id="ARBA00023303"/>
    </source>
</evidence>
<evidence type="ECO:0000256" key="3">
    <source>
        <dbReference type="ARBA" id="ARBA00022568"/>
    </source>
</evidence>
<accession>A0ABQ7GAC7</accession>
<proteinExistence type="predicted"/>
<keyword evidence="3" id="KW-0109">Calcium transport</keyword>
<gene>
    <name evidence="15" type="ORF">DUNSADRAFT_12975</name>
</gene>